<protein>
    <submittedName>
        <fullName evidence="1">Uncharacterized protein</fullName>
    </submittedName>
</protein>
<dbReference type="AlphaFoldDB" id="M7YRB0"/>
<dbReference type="EMBL" id="KD198209">
    <property type="protein sequence ID" value="EMS53173.1"/>
    <property type="molecule type" value="Genomic_DNA"/>
</dbReference>
<accession>M7YRB0</accession>
<proteinExistence type="predicted"/>
<gene>
    <name evidence="1" type="ORF">TRIUR3_22825</name>
</gene>
<evidence type="ECO:0000313" key="1">
    <source>
        <dbReference type="EMBL" id="EMS53173.1"/>
    </source>
</evidence>
<name>M7YRB0_TRIUA</name>
<dbReference type="STRING" id="4572.M7YRB0"/>
<sequence>MGDQEEEPAGFARARHAAFLEVMSSELPDGYAMQEVNHLTLAYLAVAGLSLLRELDRCPKCEYPTGVIAVTAGFLQGSVDHNCPGFDNDNFGISFDWAATGHGHYNPVIQVNPDFGYHHYFKVVKEHRVQWDPDGPWWFRLGGKPNFKEGEY</sequence>
<dbReference type="Gene3D" id="1.50.10.20">
    <property type="match status" value="1"/>
</dbReference>
<reference evidence="1" key="1">
    <citation type="journal article" date="2013" name="Nature">
        <title>Draft genome of the wheat A-genome progenitor Triticum urartu.</title>
        <authorList>
            <person name="Ling H.Q."/>
            <person name="Zhao S."/>
            <person name="Liu D."/>
            <person name="Wang J."/>
            <person name="Sun H."/>
            <person name="Zhang C."/>
            <person name="Fan H."/>
            <person name="Li D."/>
            <person name="Dong L."/>
            <person name="Tao Y."/>
            <person name="Gao C."/>
            <person name="Wu H."/>
            <person name="Li Y."/>
            <person name="Cui Y."/>
            <person name="Guo X."/>
            <person name="Zheng S."/>
            <person name="Wang B."/>
            <person name="Yu K."/>
            <person name="Liang Q."/>
            <person name="Yang W."/>
            <person name="Lou X."/>
            <person name="Chen J."/>
            <person name="Feng M."/>
            <person name="Jian J."/>
            <person name="Zhang X."/>
            <person name="Luo G."/>
            <person name="Jiang Y."/>
            <person name="Liu J."/>
            <person name="Wang Z."/>
            <person name="Sha Y."/>
            <person name="Zhang B."/>
            <person name="Wu H."/>
            <person name="Tang D."/>
            <person name="Shen Q."/>
            <person name="Xue P."/>
            <person name="Zou S."/>
            <person name="Wang X."/>
            <person name="Liu X."/>
            <person name="Wang F."/>
            <person name="Yang Y."/>
            <person name="An X."/>
            <person name="Dong Z."/>
            <person name="Zhang K."/>
            <person name="Zhang X."/>
            <person name="Luo M.C."/>
            <person name="Dvorak J."/>
            <person name="Tong Y."/>
            <person name="Wang J."/>
            <person name="Yang H."/>
            <person name="Li Z."/>
            <person name="Wang D."/>
            <person name="Zhang A."/>
            <person name="Wang J."/>
        </authorList>
    </citation>
    <scope>NUCLEOTIDE SEQUENCE</scope>
</reference>
<organism evidence="1">
    <name type="scientific">Triticum urartu</name>
    <name type="common">Red wild einkorn</name>
    <name type="synonym">Crithodium urartu</name>
    <dbReference type="NCBI Taxonomy" id="4572"/>
    <lineage>
        <taxon>Eukaryota</taxon>
        <taxon>Viridiplantae</taxon>
        <taxon>Streptophyta</taxon>
        <taxon>Embryophyta</taxon>
        <taxon>Tracheophyta</taxon>
        <taxon>Spermatophyta</taxon>
        <taxon>Magnoliopsida</taxon>
        <taxon>Liliopsida</taxon>
        <taxon>Poales</taxon>
        <taxon>Poaceae</taxon>
        <taxon>BOP clade</taxon>
        <taxon>Pooideae</taxon>
        <taxon>Triticodae</taxon>
        <taxon>Triticeae</taxon>
        <taxon>Triticinae</taxon>
        <taxon>Triticum</taxon>
    </lineage>
</organism>